<dbReference type="PROSITE" id="PS51257">
    <property type="entry name" value="PROKAR_LIPOPROTEIN"/>
    <property type="match status" value="1"/>
</dbReference>
<dbReference type="Gene3D" id="3.10.450.590">
    <property type="match status" value="1"/>
</dbReference>
<reference evidence="2 3" key="1">
    <citation type="journal article" date="2019" name="Nat. Med.">
        <title>A library of human gut bacterial isolates paired with longitudinal multiomics data enables mechanistic microbiome research.</title>
        <authorList>
            <person name="Poyet M."/>
            <person name="Groussin M."/>
            <person name="Gibbons S.M."/>
            <person name="Avila-Pacheco J."/>
            <person name="Jiang X."/>
            <person name="Kearney S.M."/>
            <person name="Perrotta A.R."/>
            <person name="Berdy B."/>
            <person name="Zhao S."/>
            <person name="Lieberman T.D."/>
            <person name="Swanson P.K."/>
            <person name="Smith M."/>
            <person name="Roesemann S."/>
            <person name="Alexander J.E."/>
            <person name="Rich S.A."/>
            <person name="Livny J."/>
            <person name="Vlamakis H."/>
            <person name="Clish C."/>
            <person name="Bullock K."/>
            <person name="Deik A."/>
            <person name="Scott J."/>
            <person name="Pierce K.A."/>
            <person name="Xavier R.J."/>
            <person name="Alm E.J."/>
        </authorList>
    </citation>
    <scope>NUCLEOTIDE SEQUENCE [LARGE SCALE GENOMIC DNA]</scope>
    <source>
        <strain evidence="2 3">BIOML-A198</strain>
    </source>
</reference>
<dbReference type="Proteomes" id="UP000487649">
    <property type="component" value="Unassembled WGS sequence"/>
</dbReference>
<dbReference type="AlphaFoldDB" id="A0A9X4XE91"/>
<evidence type="ECO:0000313" key="2">
    <source>
        <dbReference type="EMBL" id="MTK20260.1"/>
    </source>
</evidence>
<evidence type="ECO:0000313" key="3">
    <source>
        <dbReference type="Proteomes" id="UP000487649"/>
    </source>
</evidence>
<protein>
    <submittedName>
        <fullName evidence="2">DUF3887 domain-containing protein</fullName>
    </submittedName>
</protein>
<gene>
    <name evidence="2" type="ORF">GMA92_02250</name>
</gene>
<accession>A0A9X4XE91</accession>
<proteinExistence type="predicted"/>
<evidence type="ECO:0000259" key="1">
    <source>
        <dbReference type="Pfam" id="PF13026"/>
    </source>
</evidence>
<dbReference type="InterPro" id="IPR024981">
    <property type="entry name" value="DUF3887"/>
</dbReference>
<dbReference type="Pfam" id="PF13026">
    <property type="entry name" value="DUF3887"/>
    <property type="match status" value="1"/>
</dbReference>
<organism evidence="2 3">
    <name type="scientific">Turicibacter sanguinis</name>
    <dbReference type="NCBI Taxonomy" id="154288"/>
    <lineage>
        <taxon>Bacteria</taxon>
        <taxon>Bacillati</taxon>
        <taxon>Bacillota</taxon>
        <taxon>Erysipelotrichia</taxon>
        <taxon>Erysipelotrichales</taxon>
        <taxon>Turicibacteraceae</taxon>
        <taxon>Turicibacter</taxon>
    </lineage>
</organism>
<feature type="domain" description="DUF3887" evidence="1">
    <location>
        <begin position="37"/>
        <end position="123"/>
    </location>
</feature>
<sequence>MKKLLLVFCVLLGLTGCGQVLDESFDKETLKQETIAIVENLNDENYDAIVTTVNDDLKDILSALVIQKAWEPVYEKLGESRDKSSCTIKANGDYATVVLISNYANGKLQVTATYNTDMELIGLYIK</sequence>
<dbReference type="EMBL" id="WMQE01000003">
    <property type="protein sequence ID" value="MTK20260.1"/>
    <property type="molecule type" value="Genomic_DNA"/>
</dbReference>
<name>A0A9X4XE91_9FIRM</name>
<comment type="caution">
    <text evidence="2">The sequence shown here is derived from an EMBL/GenBank/DDBJ whole genome shotgun (WGS) entry which is preliminary data.</text>
</comment>